<dbReference type="OMA" id="RDEIFQD"/>
<dbReference type="EMBL" id="KE651168">
    <property type="protein sequence ID" value="EEB06611.1"/>
    <property type="molecule type" value="Genomic_DNA"/>
</dbReference>
<dbReference type="InterPro" id="IPR036020">
    <property type="entry name" value="WW_dom_sf"/>
</dbReference>
<dbReference type="STRING" id="402676.B6JYJ3"/>
<keyword evidence="6" id="KW-0175">Coiled coil</keyword>
<dbReference type="eggNOG" id="KOG0152">
    <property type="taxonomic scope" value="Eukaryota"/>
</dbReference>
<dbReference type="HOGENOM" id="CLU_005825_1_1_1"/>
<evidence type="ECO:0000256" key="2">
    <source>
        <dbReference type="ARBA" id="ARBA00022664"/>
    </source>
</evidence>
<feature type="region of interest" description="Disordered" evidence="7">
    <location>
        <begin position="648"/>
        <end position="716"/>
    </location>
</feature>
<dbReference type="InterPro" id="IPR001202">
    <property type="entry name" value="WW_dom"/>
</dbReference>
<dbReference type="GO" id="GO:0045292">
    <property type="term" value="P:mRNA cis splicing, via spliceosome"/>
    <property type="evidence" value="ECO:0007669"/>
    <property type="project" value="InterPro"/>
</dbReference>
<dbReference type="OrthoDB" id="187617at2759"/>
<dbReference type="RefSeq" id="XP_002172904.1">
    <property type="nucleotide sequence ID" value="XM_002172868.2"/>
</dbReference>
<evidence type="ECO:0000259" key="8">
    <source>
        <dbReference type="PROSITE" id="PS50020"/>
    </source>
</evidence>
<evidence type="ECO:0000313" key="12">
    <source>
        <dbReference type="Proteomes" id="UP000001744"/>
    </source>
</evidence>
<dbReference type="Pfam" id="PF01846">
    <property type="entry name" value="FF"/>
    <property type="match status" value="3"/>
</dbReference>
<feature type="domain" description="WW" evidence="8">
    <location>
        <begin position="31"/>
        <end position="64"/>
    </location>
</feature>
<dbReference type="SUPFAM" id="SSF81698">
    <property type="entry name" value="FF domain"/>
    <property type="match status" value="5"/>
</dbReference>
<dbReference type="Pfam" id="PF00397">
    <property type="entry name" value="WW"/>
    <property type="match status" value="2"/>
</dbReference>
<gene>
    <name evidence="11" type="primary">prp40</name>
    <name evidence="11" type="synonym">usp104</name>
    <name evidence="10" type="ORF">SJAG_01654</name>
</gene>
<dbReference type="GO" id="GO:0071004">
    <property type="term" value="C:U2-type prespliceosome"/>
    <property type="evidence" value="ECO:0000318"/>
    <property type="project" value="GO_Central"/>
</dbReference>
<dbReference type="PANTHER" id="PTHR11864:SF0">
    <property type="entry name" value="PRP40 PRE-MRNA PROCESSING FACTOR 40 HOMOLOG A (YEAST)"/>
    <property type="match status" value="1"/>
</dbReference>
<dbReference type="InterPro" id="IPR036517">
    <property type="entry name" value="FF_domain_sf"/>
</dbReference>
<feature type="domain" description="FF" evidence="9">
    <location>
        <begin position="562"/>
        <end position="619"/>
    </location>
</feature>
<dbReference type="GO" id="GO:0000398">
    <property type="term" value="P:mRNA splicing, via spliceosome"/>
    <property type="evidence" value="ECO:0000318"/>
    <property type="project" value="GO_Central"/>
</dbReference>
<feature type="compositionally biased region" description="Low complexity" evidence="7">
    <location>
        <begin position="134"/>
        <end position="148"/>
    </location>
</feature>
<proteinExistence type="predicted"/>
<evidence type="ECO:0000256" key="7">
    <source>
        <dbReference type="SAM" id="MobiDB-lite"/>
    </source>
</evidence>
<feature type="coiled-coil region" evidence="6">
    <location>
        <begin position="326"/>
        <end position="353"/>
    </location>
</feature>
<dbReference type="Proteomes" id="UP000001744">
    <property type="component" value="Unassembled WGS sequence"/>
</dbReference>
<reference evidence="10 12" key="1">
    <citation type="journal article" date="2011" name="Science">
        <title>Comparative functional genomics of the fission yeasts.</title>
        <authorList>
            <person name="Rhind N."/>
            <person name="Chen Z."/>
            <person name="Yassour M."/>
            <person name="Thompson D.A."/>
            <person name="Haas B.J."/>
            <person name="Habib N."/>
            <person name="Wapinski I."/>
            <person name="Roy S."/>
            <person name="Lin M.F."/>
            <person name="Heiman D.I."/>
            <person name="Young S.K."/>
            <person name="Furuya K."/>
            <person name="Guo Y."/>
            <person name="Pidoux A."/>
            <person name="Chen H.M."/>
            <person name="Robbertse B."/>
            <person name="Goldberg J.M."/>
            <person name="Aoki K."/>
            <person name="Bayne E.H."/>
            <person name="Berlin A.M."/>
            <person name="Desjardins C.A."/>
            <person name="Dobbs E."/>
            <person name="Dukaj L."/>
            <person name="Fan L."/>
            <person name="FitzGerald M.G."/>
            <person name="French C."/>
            <person name="Gujja S."/>
            <person name="Hansen K."/>
            <person name="Keifenheim D."/>
            <person name="Levin J.Z."/>
            <person name="Mosher R.A."/>
            <person name="Mueller C.A."/>
            <person name="Pfiffner J."/>
            <person name="Priest M."/>
            <person name="Russ C."/>
            <person name="Smialowska A."/>
            <person name="Swoboda P."/>
            <person name="Sykes S.M."/>
            <person name="Vaughn M."/>
            <person name="Vengrova S."/>
            <person name="Yoder R."/>
            <person name="Zeng Q."/>
            <person name="Allshire R."/>
            <person name="Baulcombe D."/>
            <person name="Birren B.W."/>
            <person name="Brown W."/>
            <person name="Ekwall K."/>
            <person name="Kellis M."/>
            <person name="Leatherwood J."/>
            <person name="Levin H."/>
            <person name="Margalit H."/>
            <person name="Martienssen R."/>
            <person name="Nieduszynski C.A."/>
            <person name="Spatafora J.W."/>
            <person name="Friedman N."/>
            <person name="Dalgaard J.Z."/>
            <person name="Baumann P."/>
            <person name="Niki H."/>
            <person name="Regev A."/>
            <person name="Nusbaum C."/>
        </authorList>
    </citation>
    <scope>NUCLEOTIDE SEQUENCE [LARGE SCALE GENOMIC DNA]</scope>
    <source>
        <strain evidence="12">yFS275 / FY16936</strain>
    </source>
</reference>
<feature type="compositionally biased region" description="Polar residues" evidence="7">
    <location>
        <begin position="29"/>
        <end position="40"/>
    </location>
</feature>
<sequence>MFVPPWQSSETEDVKMEEARSGAQAEAETPSNEGSNWQQVKTDDGRVYYYNSQTQESVWEKPEELMDPLEKKLSKLSWKEYVTAEGRKYWYNVDTKQSVWEIPDEYRALLDEQHEAPPEKRLPVNAGSRENHVSAATSKLSTTSTTPAVARVSTQAAAVPNGPRLGATSSPAKTKTTVPRGDGTHPATTAPREKKPKRHDSGKHEEYDTYEAAEMAFFRLLERSHVSSDWTWERAVQELCTENEYYVIKDPWERKRAFLTFISNCVADETERENNRVASLRKQFYDMLEHDAQMKPYTLWRTIKATMANHPAFLAAKDDTERQVLFFEYKKRLQDAELQLKKHQEEEALAEFTLLLRRTVTDPYTKWKDAQELFNTNSLFRDNPKLQHLNKLDALSAFETHVKRLERAYISEKQRAKQERSRNERRNRDAFKKLLSELVTQRKITMNSKWKEVYPLFSNDSRYQNMLGQSGSTPLDFFWDTIVSLEETYHTHKNDVQDALDELHIAVSETMDIASTVDRVLRNTKIEKVSALSPETLEDIITLLRKKAILRKADEKRNDERRLRRKIDNLRSAIKYIEPPIPLDATYAQVRSKLASLPEFTALSSEEHRIAAFEKYIRRMRERYEASEKPSRSRRAYYGDEWDANGPMYVDRDYGRREGTRSRPSDFEYEGSLAKRSRLRVSASPASPAAPLVSSASAGPPVPAEDAESSEEGEIR</sequence>
<feature type="compositionally biased region" description="Low complexity" evidence="7">
    <location>
        <begin position="680"/>
        <end position="699"/>
    </location>
</feature>
<dbReference type="FunFam" id="1.10.10.440:FF:000013">
    <property type="entry name" value="pre-mRNA-processing protein 40A isoform X1"/>
    <property type="match status" value="1"/>
</dbReference>
<evidence type="ECO:0000256" key="3">
    <source>
        <dbReference type="ARBA" id="ARBA00022737"/>
    </source>
</evidence>
<evidence type="ECO:0000256" key="4">
    <source>
        <dbReference type="ARBA" id="ARBA00023187"/>
    </source>
</evidence>
<feature type="domain" description="WW" evidence="8">
    <location>
        <begin position="78"/>
        <end position="105"/>
    </location>
</feature>
<evidence type="ECO:0000256" key="1">
    <source>
        <dbReference type="ARBA" id="ARBA00004123"/>
    </source>
</evidence>
<keyword evidence="12" id="KW-1185">Reference proteome</keyword>
<dbReference type="Gene3D" id="1.10.10.440">
    <property type="entry name" value="FF domain"/>
    <property type="match status" value="5"/>
</dbReference>
<feature type="coiled-coil region" evidence="6">
    <location>
        <begin position="546"/>
        <end position="573"/>
    </location>
</feature>
<dbReference type="SMART" id="SM00441">
    <property type="entry name" value="FF"/>
    <property type="match status" value="5"/>
</dbReference>
<name>B6JYJ3_SCHJY</name>
<feature type="compositionally biased region" description="Acidic residues" evidence="7">
    <location>
        <begin position="705"/>
        <end position="716"/>
    </location>
</feature>
<dbReference type="PROSITE" id="PS51676">
    <property type="entry name" value="FF"/>
    <property type="match status" value="3"/>
</dbReference>
<dbReference type="PROSITE" id="PS50020">
    <property type="entry name" value="WW_DOMAIN_2"/>
    <property type="match status" value="2"/>
</dbReference>
<evidence type="ECO:0000313" key="11">
    <source>
        <dbReference type="JaponicusDB" id="SJAG_01654"/>
    </source>
</evidence>
<evidence type="ECO:0000259" key="9">
    <source>
        <dbReference type="PROSITE" id="PS51676"/>
    </source>
</evidence>
<evidence type="ECO:0000313" key="10">
    <source>
        <dbReference type="EMBL" id="EEB06611.1"/>
    </source>
</evidence>
<dbReference type="PANTHER" id="PTHR11864">
    <property type="entry name" value="PRE-MRNA-PROCESSING PROTEIN PRP40"/>
    <property type="match status" value="1"/>
</dbReference>
<keyword evidence="4" id="KW-0508">mRNA splicing</keyword>
<dbReference type="GO" id="GO:0005685">
    <property type="term" value="C:U1 snRNP"/>
    <property type="evidence" value="ECO:0000318"/>
    <property type="project" value="GO_Central"/>
</dbReference>
<dbReference type="Gene3D" id="2.20.70.10">
    <property type="match status" value="2"/>
</dbReference>
<keyword evidence="5" id="KW-0539">Nucleus</keyword>
<feature type="region of interest" description="Disordered" evidence="7">
    <location>
        <begin position="113"/>
        <end position="205"/>
    </location>
</feature>
<feature type="compositionally biased region" description="Basic and acidic residues" evidence="7">
    <location>
        <begin position="650"/>
        <end position="666"/>
    </location>
</feature>
<dbReference type="InterPro" id="IPR002713">
    <property type="entry name" value="FF_domain"/>
</dbReference>
<feature type="domain" description="FF" evidence="9">
    <location>
        <begin position="210"/>
        <end position="264"/>
    </location>
</feature>
<dbReference type="SUPFAM" id="SSF51045">
    <property type="entry name" value="WW domain"/>
    <property type="match status" value="2"/>
</dbReference>
<evidence type="ECO:0000256" key="6">
    <source>
        <dbReference type="SAM" id="Coils"/>
    </source>
</evidence>
<keyword evidence="2" id="KW-0507">mRNA processing</keyword>
<protein>
    <submittedName>
        <fullName evidence="10">U1 snRNP-associated protein Usp104</fullName>
    </submittedName>
</protein>
<accession>B6JYJ3</accession>
<evidence type="ECO:0000256" key="5">
    <source>
        <dbReference type="ARBA" id="ARBA00023242"/>
    </source>
</evidence>
<feature type="compositionally biased region" description="Basic and acidic residues" evidence="7">
    <location>
        <begin position="113"/>
        <end position="122"/>
    </location>
</feature>
<dbReference type="GO" id="GO:0003723">
    <property type="term" value="F:RNA binding"/>
    <property type="evidence" value="ECO:0000318"/>
    <property type="project" value="GO_Central"/>
</dbReference>
<dbReference type="SMART" id="SM00456">
    <property type="entry name" value="WW"/>
    <property type="match status" value="2"/>
</dbReference>
<dbReference type="JaponicusDB" id="SJAG_01654">
    <property type="gene designation" value="prp40"/>
</dbReference>
<dbReference type="VEuPathDB" id="FungiDB:SJAG_01654"/>
<feature type="region of interest" description="Disordered" evidence="7">
    <location>
        <begin position="1"/>
        <end position="40"/>
    </location>
</feature>
<feature type="compositionally biased region" description="Polar residues" evidence="7">
    <location>
        <begin position="167"/>
        <end position="177"/>
    </location>
</feature>
<keyword evidence="3" id="KW-0677">Repeat</keyword>
<comment type="subcellular location">
    <subcellularLocation>
        <location evidence="1">Nucleus</location>
    </subcellularLocation>
</comment>
<feature type="domain" description="FF" evidence="9">
    <location>
        <begin position="422"/>
        <end position="484"/>
    </location>
</feature>
<dbReference type="InterPro" id="IPR039726">
    <property type="entry name" value="Prp40-like"/>
</dbReference>
<dbReference type="AlphaFoldDB" id="B6JYJ3"/>
<organism evidence="10 12">
    <name type="scientific">Schizosaccharomyces japonicus (strain yFS275 / FY16936)</name>
    <name type="common">Fission yeast</name>
    <dbReference type="NCBI Taxonomy" id="402676"/>
    <lineage>
        <taxon>Eukaryota</taxon>
        <taxon>Fungi</taxon>
        <taxon>Dikarya</taxon>
        <taxon>Ascomycota</taxon>
        <taxon>Taphrinomycotina</taxon>
        <taxon>Schizosaccharomycetes</taxon>
        <taxon>Schizosaccharomycetales</taxon>
        <taxon>Schizosaccharomycetaceae</taxon>
        <taxon>Schizosaccharomyces</taxon>
    </lineage>
</organism>
<dbReference type="GeneID" id="7052344"/>
<dbReference type="CDD" id="cd00201">
    <property type="entry name" value="WW"/>
    <property type="match status" value="2"/>
</dbReference>